<keyword evidence="5" id="KW-0408">Iron</keyword>
<keyword evidence="4" id="KW-0648">Protein biosynthesis</keyword>
<evidence type="ECO:0000256" key="3">
    <source>
        <dbReference type="ARBA" id="ARBA00022801"/>
    </source>
</evidence>
<dbReference type="CDD" id="cd00487">
    <property type="entry name" value="Pep_deformylase"/>
    <property type="match status" value="1"/>
</dbReference>
<dbReference type="PANTHER" id="PTHR10458:SF22">
    <property type="entry name" value="PEPTIDE DEFORMYLASE"/>
    <property type="match status" value="1"/>
</dbReference>
<dbReference type="AlphaFoldDB" id="A0A381R5L0"/>
<evidence type="ECO:0008006" key="7">
    <source>
        <dbReference type="Google" id="ProtNLM"/>
    </source>
</evidence>
<dbReference type="GO" id="GO:0042586">
    <property type="term" value="F:peptide deformylase activity"/>
    <property type="evidence" value="ECO:0007669"/>
    <property type="project" value="InterPro"/>
</dbReference>
<gene>
    <name evidence="6" type="ORF">METZ01_LOCUS39816</name>
</gene>
<evidence type="ECO:0000256" key="4">
    <source>
        <dbReference type="ARBA" id="ARBA00022917"/>
    </source>
</evidence>
<dbReference type="NCBIfam" id="TIGR00079">
    <property type="entry name" value="pept_deformyl"/>
    <property type="match status" value="1"/>
</dbReference>
<dbReference type="InterPro" id="IPR023635">
    <property type="entry name" value="Peptide_deformylase"/>
</dbReference>
<reference evidence="6" key="1">
    <citation type="submission" date="2018-05" db="EMBL/GenBank/DDBJ databases">
        <authorList>
            <person name="Lanie J.A."/>
            <person name="Ng W.-L."/>
            <person name="Kazmierczak K.M."/>
            <person name="Andrzejewski T.M."/>
            <person name="Davidsen T.M."/>
            <person name="Wayne K.J."/>
            <person name="Tettelin H."/>
            <person name="Glass J.I."/>
            <person name="Rusch D."/>
            <person name="Podicherti R."/>
            <person name="Tsui H.-C.T."/>
            <person name="Winkler M.E."/>
        </authorList>
    </citation>
    <scope>NUCLEOTIDE SEQUENCE</scope>
</reference>
<evidence type="ECO:0000256" key="2">
    <source>
        <dbReference type="ARBA" id="ARBA00022723"/>
    </source>
</evidence>
<accession>A0A381R5L0</accession>
<comment type="similarity">
    <text evidence="1">Belongs to the polypeptide deformylase family.</text>
</comment>
<dbReference type="EMBL" id="UINC01001705">
    <property type="protein sequence ID" value="SUZ86962.1"/>
    <property type="molecule type" value="Genomic_DNA"/>
</dbReference>
<dbReference type="NCBIfam" id="NF001159">
    <property type="entry name" value="PRK00150.1-3"/>
    <property type="match status" value="1"/>
</dbReference>
<dbReference type="GO" id="GO:0046872">
    <property type="term" value="F:metal ion binding"/>
    <property type="evidence" value="ECO:0007669"/>
    <property type="project" value="UniProtKB-KW"/>
</dbReference>
<dbReference type="HAMAP" id="MF_00163">
    <property type="entry name" value="Pep_deformylase"/>
    <property type="match status" value="1"/>
</dbReference>
<dbReference type="Gene3D" id="3.90.45.10">
    <property type="entry name" value="Peptide deformylase"/>
    <property type="match status" value="1"/>
</dbReference>
<evidence type="ECO:0000313" key="6">
    <source>
        <dbReference type="EMBL" id="SUZ86962.1"/>
    </source>
</evidence>
<sequence length="173" mass="19387">MAVRRILLLGEEALRDPGVEVDAFDDELHDLVEDMLETMYFAEGIGLAAPQIGVSRRVCVLDLHDEDNPEDGRWVFVNPVIVESSDEEDKASEGCLSIPEMEEVVTRPARVTVQGFDADGEAIEVEADGLLARALQHEIDHLDGVLFIDRLTTYKRRALLKKWKKSQKEEAKG</sequence>
<dbReference type="GO" id="GO:0006412">
    <property type="term" value="P:translation"/>
    <property type="evidence" value="ECO:0007669"/>
    <property type="project" value="UniProtKB-KW"/>
</dbReference>
<dbReference type="SUPFAM" id="SSF56420">
    <property type="entry name" value="Peptide deformylase"/>
    <property type="match status" value="1"/>
</dbReference>
<keyword evidence="3" id="KW-0378">Hydrolase</keyword>
<protein>
    <recommendedName>
        <fullName evidence="7">Peptide deformylase</fullName>
    </recommendedName>
</protein>
<evidence type="ECO:0000256" key="5">
    <source>
        <dbReference type="ARBA" id="ARBA00023004"/>
    </source>
</evidence>
<dbReference type="FunFam" id="3.90.45.10:FF:000005">
    <property type="entry name" value="Peptide deformylase"/>
    <property type="match status" value="1"/>
</dbReference>
<proteinExistence type="inferred from homology"/>
<evidence type="ECO:0000256" key="1">
    <source>
        <dbReference type="ARBA" id="ARBA00010759"/>
    </source>
</evidence>
<keyword evidence="2" id="KW-0479">Metal-binding</keyword>
<dbReference type="Pfam" id="PF01327">
    <property type="entry name" value="Pep_deformylase"/>
    <property type="match status" value="1"/>
</dbReference>
<dbReference type="InterPro" id="IPR036821">
    <property type="entry name" value="Peptide_deformylase_sf"/>
</dbReference>
<dbReference type="PRINTS" id="PR01576">
    <property type="entry name" value="PDEFORMYLASE"/>
</dbReference>
<name>A0A381R5L0_9ZZZZ</name>
<dbReference type="PIRSF" id="PIRSF004749">
    <property type="entry name" value="Pep_def"/>
    <property type="match status" value="1"/>
</dbReference>
<organism evidence="6">
    <name type="scientific">marine metagenome</name>
    <dbReference type="NCBI Taxonomy" id="408172"/>
    <lineage>
        <taxon>unclassified sequences</taxon>
        <taxon>metagenomes</taxon>
        <taxon>ecological metagenomes</taxon>
    </lineage>
</organism>
<dbReference type="PANTHER" id="PTHR10458">
    <property type="entry name" value="PEPTIDE DEFORMYLASE"/>
    <property type="match status" value="1"/>
</dbReference>